<reference evidence="3" key="1">
    <citation type="submission" date="2020-02" db="EMBL/GenBank/DDBJ databases">
        <authorList>
            <person name="Olsen N.S."/>
            <person name="Forero-Junco L."/>
            <person name="Kot W."/>
            <person name="Hansen L.H."/>
        </authorList>
    </citation>
    <scope>NUCLEOTIDE SEQUENCE [LARGE SCALE GENOMIC DNA]</scope>
</reference>
<keyword evidence="3" id="KW-1185">Reference proteome</keyword>
<evidence type="ECO:0000313" key="3">
    <source>
        <dbReference type="Proteomes" id="UP000502113"/>
    </source>
</evidence>
<feature type="coiled-coil region" evidence="1">
    <location>
        <begin position="6"/>
        <end position="66"/>
    </location>
</feature>
<accession>A0A6G9LPB8</accession>
<gene>
    <name evidence="2" type="ORF">vipetofem_126</name>
</gene>
<evidence type="ECO:0000313" key="2">
    <source>
        <dbReference type="EMBL" id="QIQ66424.1"/>
    </source>
</evidence>
<dbReference type="Proteomes" id="UP000502113">
    <property type="component" value="Segment"/>
</dbReference>
<name>A0A6G9LPB8_9CAUD</name>
<sequence>MQDFMTEKLEKDAKKYEEQCFMSEDQHLIELYLETVKIRAEQKIKIAKLEKEISVENRRLDVLNKKVKEAFRQVKDKL</sequence>
<dbReference type="EMBL" id="MT119361">
    <property type="protein sequence ID" value="QIQ66424.1"/>
    <property type="molecule type" value="Genomic_DNA"/>
</dbReference>
<organism evidence="2 3">
    <name type="scientific">Enterococcus phage vipetofem</name>
    <dbReference type="NCBI Taxonomy" id="2719594"/>
    <lineage>
        <taxon>Viruses</taxon>
        <taxon>Duplodnaviria</taxon>
        <taxon>Heunggongvirae</taxon>
        <taxon>Uroviricota</taxon>
        <taxon>Caudoviricetes</taxon>
        <taxon>Andrewesvirinae</taxon>
        <taxon>Vipetofemvirus</taxon>
        <taxon>Vipetofemvirus vipetofem</taxon>
    </lineage>
</organism>
<keyword evidence="1" id="KW-0175">Coiled coil</keyword>
<proteinExistence type="predicted"/>
<protein>
    <submittedName>
        <fullName evidence="2">Uncharacterized protein</fullName>
    </submittedName>
</protein>
<evidence type="ECO:0000256" key="1">
    <source>
        <dbReference type="SAM" id="Coils"/>
    </source>
</evidence>